<reference evidence="8 9" key="1">
    <citation type="submission" date="2017-07" db="EMBL/GenBank/DDBJ databases">
        <title>First draft Genome Sequence of Nocardia cerradoensis isolated from human infection.</title>
        <authorList>
            <person name="Carrasco G."/>
        </authorList>
    </citation>
    <scope>NUCLEOTIDE SEQUENCE [LARGE SCALE GENOMIC DNA]</scope>
    <source>
        <strain evidence="8 9">CNM20130759</strain>
    </source>
</reference>
<dbReference type="GO" id="GO:0022857">
    <property type="term" value="F:transmembrane transporter activity"/>
    <property type="evidence" value="ECO:0007669"/>
    <property type="project" value="InterPro"/>
</dbReference>
<keyword evidence="4 6" id="KW-1133">Transmembrane helix</keyword>
<name>A0A231GUZ6_9NOCA</name>
<feature type="transmembrane region" description="Helical" evidence="6">
    <location>
        <begin position="504"/>
        <end position="523"/>
    </location>
</feature>
<feature type="transmembrane region" description="Helical" evidence="6">
    <location>
        <begin position="284"/>
        <end position="307"/>
    </location>
</feature>
<feature type="domain" description="Major facilitator superfamily (MFS) profile" evidence="7">
    <location>
        <begin position="30"/>
        <end position="527"/>
    </location>
</feature>
<feature type="transmembrane region" description="Helical" evidence="6">
    <location>
        <begin position="245"/>
        <end position="263"/>
    </location>
</feature>
<feature type="transmembrane region" description="Helical" evidence="6">
    <location>
        <begin position="181"/>
        <end position="202"/>
    </location>
</feature>
<evidence type="ECO:0000256" key="6">
    <source>
        <dbReference type="SAM" id="Phobius"/>
    </source>
</evidence>
<keyword evidence="5 6" id="KW-0472">Membrane</keyword>
<accession>A0A231GUZ6</accession>
<dbReference type="GO" id="GO:0005886">
    <property type="term" value="C:plasma membrane"/>
    <property type="evidence" value="ECO:0007669"/>
    <property type="project" value="UniProtKB-SubCell"/>
</dbReference>
<dbReference type="InterPro" id="IPR020846">
    <property type="entry name" value="MFS_dom"/>
</dbReference>
<feature type="transmembrane region" description="Helical" evidence="6">
    <location>
        <begin position="27"/>
        <end position="45"/>
    </location>
</feature>
<evidence type="ECO:0000256" key="2">
    <source>
        <dbReference type="ARBA" id="ARBA00022448"/>
    </source>
</evidence>
<feature type="transmembrane region" description="Helical" evidence="6">
    <location>
        <begin position="96"/>
        <end position="115"/>
    </location>
</feature>
<evidence type="ECO:0000256" key="1">
    <source>
        <dbReference type="ARBA" id="ARBA00004651"/>
    </source>
</evidence>
<evidence type="ECO:0000313" key="9">
    <source>
        <dbReference type="Proteomes" id="UP000215506"/>
    </source>
</evidence>
<feature type="transmembrane region" description="Helical" evidence="6">
    <location>
        <begin position="65"/>
        <end position="84"/>
    </location>
</feature>
<dbReference type="InterPro" id="IPR036259">
    <property type="entry name" value="MFS_trans_sf"/>
</dbReference>
<evidence type="ECO:0000313" key="8">
    <source>
        <dbReference type="EMBL" id="OXR40453.1"/>
    </source>
</evidence>
<feature type="transmembrane region" description="Helical" evidence="6">
    <location>
        <begin position="453"/>
        <end position="472"/>
    </location>
</feature>
<keyword evidence="2" id="KW-0813">Transport</keyword>
<dbReference type="Pfam" id="PF07690">
    <property type="entry name" value="MFS_1"/>
    <property type="match status" value="2"/>
</dbReference>
<sequence>MTTTSTEAGSEVPDETGRLDGASRLRIFSVLAIIVLFTEVAPIQYTMIAAALQKIAPSFPGVGANITWAMIVFGLIGAAASPLIGKMSDVWGKKRMFVICGLLFIVGCLLSAIATNWTVFLVGRCLQSSAIATAVVAYGLIRDLMPRKYVTVGLGITSTGFGFSAALAPILAGWLVDNYSWRAMFWFLFGFAVVMLPLVLLFVPESKLRVRESIDFVGAGLISIGGALVLIYIDKGQDWGWAKPTTLAWLIVGLLSLALFVAVEFRVATPIMDMRLLFHPRVSLVLLAAVLASCMIGVQGYAVAYMVQTPDQSVIKSGVVDATLAQVTKLTGHELPPEMVSVGFDPGYSYGSGFTLLEFALKISLSFGVLAMVFGLVGGVLARKFGARLPLLVAATIFTTGAVVQAVAPHTWQLFAVVSAVLGIAQGCYYAAAPNLITEAVPQEQQGISVGMLGIMQSMGVAVGVAVVTAFVNAHPVRAVVSVAGQPPQTSVIPGVYADRGYELGFWFAAIAVGAALVIALVMRHGRTPATGGAAVH</sequence>
<evidence type="ECO:0000256" key="5">
    <source>
        <dbReference type="ARBA" id="ARBA00023136"/>
    </source>
</evidence>
<dbReference type="Proteomes" id="UP000215506">
    <property type="component" value="Unassembled WGS sequence"/>
</dbReference>
<dbReference type="EMBL" id="NGAF01000032">
    <property type="protein sequence ID" value="OXR40453.1"/>
    <property type="molecule type" value="Genomic_DNA"/>
</dbReference>
<keyword evidence="3 6" id="KW-0812">Transmembrane</keyword>
<dbReference type="PANTHER" id="PTHR42718">
    <property type="entry name" value="MAJOR FACILITATOR SUPERFAMILY MULTIDRUG TRANSPORTER MFSC"/>
    <property type="match status" value="1"/>
</dbReference>
<gene>
    <name evidence="8" type="primary">emrY_3</name>
    <name evidence="8" type="ORF">B7C42_07511</name>
</gene>
<dbReference type="InterPro" id="IPR011701">
    <property type="entry name" value="MFS"/>
</dbReference>
<feature type="transmembrane region" description="Helical" evidence="6">
    <location>
        <begin position="214"/>
        <end position="233"/>
    </location>
</feature>
<dbReference type="Gene3D" id="1.20.1250.20">
    <property type="entry name" value="MFS general substrate transporter like domains"/>
    <property type="match status" value="2"/>
</dbReference>
<feature type="transmembrane region" description="Helical" evidence="6">
    <location>
        <begin position="359"/>
        <end position="382"/>
    </location>
</feature>
<feature type="transmembrane region" description="Helical" evidence="6">
    <location>
        <begin position="389"/>
        <end position="408"/>
    </location>
</feature>
<dbReference type="PROSITE" id="PS50850">
    <property type="entry name" value="MFS"/>
    <property type="match status" value="1"/>
</dbReference>
<comment type="subcellular location">
    <subcellularLocation>
        <location evidence="1">Cell membrane</location>
        <topology evidence="1">Multi-pass membrane protein</topology>
    </subcellularLocation>
</comment>
<organism evidence="8 9">
    <name type="scientific">Nocardia cerradoensis</name>
    <dbReference type="NCBI Taxonomy" id="85688"/>
    <lineage>
        <taxon>Bacteria</taxon>
        <taxon>Bacillati</taxon>
        <taxon>Actinomycetota</taxon>
        <taxon>Actinomycetes</taxon>
        <taxon>Mycobacteriales</taxon>
        <taxon>Nocardiaceae</taxon>
        <taxon>Nocardia</taxon>
    </lineage>
</organism>
<keyword evidence="9" id="KW-1185">Reference proteome</keyword>
<proteinExistence type="predicted"/>
<protein>
    <submittedName>
        <fullName evidence="8">Putative multidrug resistance protein EmrY</fullName>
    </submittedName>
</protein>
<dbReference type="RefSeq" id="WP_039778543.1">
    <property type="nucleotide sequence ID" value="NZ_JAAXOR010000001.1"/>
</dbReference>
<dbReference type="AlphaFoldDB" id="A0A231GUZ6"/>
<dbReference type="PANTHER" id="PTHR42718:SF9">
    <property type="entry name" value="MAJOR FACILITATOR SUPERFAMILY MULTIDRUG TRANSPORTER MFSC"/>
    <property type="match status" value="1"/>
</dbReference>
<evidence type="ECO:0000256" key="3">
    <source>
        <dbReference type="ARBA" id="ARBA00022692"/>
    </source>
</evidence>
<feature type="transmembrane region" description="Helical" evidence="6">
    <location>
        <begin position="414"/>
        <end position="432"/>
    </location>
</feature>
<dbReference type="SUPFAM" id="SSF103473">
    <property type="entry name" value="MFS general substrate transporter"/>
    <property type="match status" value="1"/>
</dbReference>
<evidence type="ECO:0000256" key="4">
    <source>
        <dbReference type="ARBA" id="ARBA00022989"/>
    </source>
</evidence>
<evidence type="ECO:0000259" key="7">
    <source>
        <dbReference type="PROSITE" id="PS50850"/>
    </source>
</evidence>
<comment type="caution">
    <text evidence="8">The sequence shown here is derived from an EMBL/GenBank/DDBJ whole genome shotgun (WGS) entry which is preliminary data.</text>
</comment>
<feature type="transmembrane region" description="Helical" evidence="6">
    <location>
        <begin position="153"/>
        <end position="175"/>
    </location>
</feature>
<feature type="transmembrane region" description="Helical" evidence="6">
    <location>
        <begin position="121"/>
        <end position="141"/>
    </location>
</feature>